<dbReference type="InParanoid" id="A0A0D0AAZ2"/>
<feature type="region of interest" description="Disordered" evidence="1">
    <location>
        <begin position="39"/>
        <end position="65"/>
    </location>
</feature>
<dbReference type="HOGENOM" id="CLU_116413_0_0_1"/>
<dbReference type="Proteomes" id="UP000054485">
    <property type="component" value="Unassembled WGS sequence"/>
</dbReference>
<feature type="compositionally biased region" description="Polar residues" evidence="1">
    <location>
        <begin position="109"/>
        <end position="125"/>
    </location>
</feature>
<organism evidence="2 3">
    <name type="scientific">Suillus luteus UH-Slu-Lm8-n1</name>
    <dbReference type="NCBI Taxonomy" id="930992"/>
    <lineage>
        <taxon>Eukaryota</taxon>
        <taxon>Fungi</taxon>
        <taxon>Dikarya</taxon>
        <taxon>Basidiomycota</taxon>
        <taxon>Agaricomycotina</taxon>
        <taxon>Agaricomycetes</taxon>
        <taxon>Agaricomycetidae</taxon>
        <taxon>Boletales</taxon>
        <taxon>Suillineae</taxon>
        <taxon>Suillaceae</taxon>
        <taxon>Suillus</taxon>
    </lineage>
</organism>
<evidence type="ECO:0000256" key="1">
    <source>
        <dbReference type="SAM" id="MobiDB-lite"/>
    </source>
</evidence>
<dbReference type="AlphaFoldDB" id="A0A0D0AAZ2"/>
<dbReference type="EMBL" id="KN835367">
    <property type="protein sequence ID" value="KIK38936.1"/>
    <property type="molecule type" value="Genomic_DNA"/>
</dbReference>
<protein>
    <submittedName>
        <fullName evidence="2">Uncharacterized protein</fullName>
    </submittedName>
</protein>
<feature type="region of interest" description="Disordered" evidence="1">
    <location>
        <begin position="92"/>
        <end position="138"/>
    </location>
</feature>
<feature type="compositionally biased region" description="Low complexity" evidence="1">
    <location>
        <begin position="92"/>
        <end position="108"/>
    </location>
</feature>
<proteinExistence type="predicted"/>
<feature type="region of interest" description="Disordered" evidence="1">
    <location>
        <begin position="1"/>
        <end position="27"/>
    </location>
</feature>
<name>A0A0D0AAZ2_9AGAM</name>
<reference evidence="2 3" key="1">
    <citation type="submission" date="2014-04" db="EMBL/GenBank/DDBJ databases">
        <authorList>
            <consortium name="DOE Joint Genome Institute"/>
            <person name="Kuo A."/>
            <person name="Ruytinx J."/>
            <person name="Rineau F."/>
            <person name="Colpaert J."/>
            <person name="Kohler A."/>
            <person name="Nagy L.G."/>
            <person name="Floudas D."/>
            <person name="Copeland A."/>
            <person name="Barry K.W."/>
            <person name="Cichocki N."/>
            <person name="Veneault-Fourrey C."/>
            <person name="LaButti K."/>
            <person name="Lindquist E.A."/>
            <person name="Lipzen A."/>
            <person name="Lundell T."/>
            <person name="Morin E."/>
            <person name="Murat C."/>
            <person name="Sun H."/>
            <person name="Tunlid A."/>
            <person name="Henrissat B."/>
            <person name="Grigoriev I.V."/>
            <person name="Hibbett D.S."/>
            <person name="Martin F."/>
            <person name="Nordberg H.P."/>
            <person name="Cantor M.N."/>
            <person name="Hua S.X."/>
        </authorList>
    </citation>
    <scope>NUCLEOTIDE SEQUENCE [LARGE SCALE GENOMIC DNA]</scope>
    <source>
        <strain evidence="2 3">UH-Slu-Lm8-n1</strain>
    </source>
</reference>
<gene>
    <name evidence="2" type="ORF">CY34DRAFT_364355</name>
</gene>
<reference evidence="3" key="2">
    <citation type="submission" date="2015-01" db="EMBL/GenBank/DDBJ databases">
        <title>Evolutionary Origins and Diversification of the Mycorrhizal Mutualists.</title>
        <authorList>
            <consortium name="DOE Joint Genome Institute"/>
            <consortium name="Mycorrhizal Genomics Consortium"/>
            <person name="Kohler A."/>
            <person name="Kuo A."/>
            <person name="Nagy L.G."/>
            <person name="Floudas D."/>
            <person name="Copeland A."/>
            <person name="Barry K.W."/>
            <person name="Cichocki N."/>
            <person name="Veneault-Fourrey C."/>
            <person name="LaButti K."/>
            <person name="Lindquist E.A."/>
            <person name="Lipzen A."/>
            <person name="Lundell T."/>
            <person name="Morin E."/>
            <person name="Murat C."/>
            <person name="Riley R."/>
            <person name="Ohm R."/>
            <person name="Sun H."/>
            <person name="Tunlid A."/>
            <person name="Henrissat B."/>
            <person name="Grigoriev I.V."/>
            <person name="Hibbett D.S."/>
            <person name="Martin F."/>
        </authorList>
    </citation>
    <scope>NUCLEOTIDE SEQUENCE [LARGE SCALE GENOMIC DNA]</scope>
    <source>
        <strain evidence="3">UH-Slu-Lm8-n1</strain>
    </source>
</reference>
<accession>A0A0D0AAZ2</accession>
<sequence length="165" mass="17531">MAKYGKDFWDADANTESRSAASPASPSVAHRWRNFLRFTDRPNAPQSRPPETRHWGFNLSRGGSSIPTVEVAAGRKKNRIFVSPPSAAEVARAEAAAAAEHANGNHAGSPTQGGQPQAVPVTQVSQGPTQAQGAGGGTGDVSYEGMSCCGFSFGFYFRRRRPTSH</sequence>
<evidence type="ECO:0000313" key="2">
    <source>
        <dbReference type="EMBL" id="KIK38936.1"/>
    </source>
</evidence>
<evidence type="ECO:0000313" key="3">
    <source>
        <dbReference type="Proteomes" id="UP000054485"/>
    </source>
</evidence>
<keyword evidence="3" id="KW-1185">Reference proteome</keyword>